<proteinExistence type="predicted"/>
<dbReference type="EMBL" id="BJHY01000001">
    <property type="protein sequence ID" value="GDY75163.1"/>
    <property type="molecule type" value="Genomic_DNA"/>
</dbReference>
<organism evidence="2 3">
    <name type="scientific">Streptomyces avermitilis</name>
    <dbReference type="NCBI Taxonomy" id="33903"/>
    <lineage>
        <taxon>Bacteria</taxon>
        <taxon>Bacillati</taxon>
        <taxon>Actinomycetota</taxon>
        <taxon>Actinomycetes</taxon>
        <taxon>Kitasatosporales</taxon>
        <taxon>Streptomycetaceae</taxon>
        <taxon>Streptomyces</taxon>
    </lineage>
</organism>
<feature type="region of interest" description="Disordered" evidence="1">
    <location>
        <begin position="75"/>
        <end position="94"/>
    </location>
</feature>
<dbReference type="AlphaFoldDB" id="A0A4D4MSP8"/>
<evidence type="ECO:0000256" key="1">
    <source>
        <dbReference type="SAM" id="MobiDB-lite"/>
    </source>
</evidence>
<reference evidence="2 3" key="1">
    <citation type="submission" date="2019-04" db="EMBL/GenBank/DDBJ databases">
        <title>Draft genome sequences of Streptomyces avermitilis ATCC 31267.</title>
        <authorList>
            <person name="Komaki H."/>
            <person name="Tamura T."/>
            <person name="Hosoyama A."/>
        </authorList>
    </citation>
    <scope>NUCLEOTIDE SEQUENCE [LARGE SCALE GENOMIC DNA]</scope>
    <source>
        <strain evidence="2 3">ATCC 31267</strain>
    </source>
</reference>
<gene>
    <name evidence="2" type="ORF">SAV31267_046480</name>
</gene>
<comment type="caution">
    <text evidence="2">The sequence shown here is derived from an EMBL/GenBank/DDBJ whole genome shotgun (WGS) entry which is preliminary data.</text>
</comment>
<sequence>MSLLVAATSFTLAHWWLETKSVFGAAAERVRADAVEGDEEDRQGVERQAEEERVAEDALVAVLFDVQERVEVAARRARQDQLAPGEGERQVREG</sequence>
<protein>
    <submittedName>
        <fullName evidence="2">Uncharacterized protein</fullName>
    </submittedName>
</protein>
<dbReference type="Proteomes" id="UP000299211">
    <property type="component" value="Unassembled WGS sequence"/>
</dbReference>
<name>A0A4D4MSP8_STRAX</name>
<evidence type="ECO:0000313" key="3">
    <source>
        <dbReference type="Proteomes" id="UP000299211"/>
    </source>
</evidence>
<evidence type="ECO:0000313" key="2">
    <source>
        <dbReference type="EMBL" id="GDY75163.1"/>
    </source>
</evidence>
<accession>A0A4D4MSP8</accession>